<dbReference type="InterPro" id="IPR027417">
    <property type="entry name" value="P-loop_NTPase"/>
</dbReference>
<gene>
    <name evidence="1" type="ORF">GD578_04075</name>
</gene>
<sequence>MKNLDVSLYNCFGIAKLSHKFCFERSKVNLIYAPNGTMKTSFAKTFDLISKKDPKNLPLDRVYRARETKFKILVDESEINPDNIFVINSDDENFDGSDKISAFLASKELKKTYDDIYKNLNTEKNNFVKKLKAISKSTDCEKEILNTFVEISEDSFFEILLKLKDTLKDDFRKFNFKYNDVFDSKGKVLSFLEKNKETLNLYISSYKDVISKSNFFKENSGNIFGTYQANEILKSISDNSFFNAGHTFVLGDNTIVNDSGILKDLVSSEIDKILKDKDLKNAFDKVDKIISSNVELRAFHNVIQKDNLLLLDLENYQDFKKEVWISFLSQIKIDTELLVNLYEEKKLELEKIISEAKKESLLWTEIINTFNSRFFVPFKVSLINKEDVILKKQTANLAFLYTDRGDDPVEQDRSSLLSVLSKGEQRAYFILQFLFELESRKANADVNLLILDDISDSFDYKNKFAIIEYIKDINLLDNFRTIILTHNFDFYRTLASRFNLHRNVVYMAVKNEEKEITLKSGNDLRDVFSSLIKNFEKPIYFISLIAFVRNLVQYSDPKGCDDFTNLTNCLHLKKESLTITSNEVFNIFSNKLFYLKGKTIDFGEEKIIDLIFKYSDSIAGSENINEIFIENKIVLAIATRLKAEYFIISKIKEKGITLELDEVWNQTRYLCDQYKINYPTCSSLYILDKVNLMTPENIHINAFMYEPLIDMSVKHLVDLYVDISKICNPFDIRGLYT</sequence>
<evidence type="ECO:0008006" key="3">
    <source>
        <dbReference type="Google" id="ProtNLM"/>
    </source>
</evidence>
<dbReference type="Proteomes" id="UP000325778">
    <property type="component" value="Chromosome"/>
</dbReference>
<name>A0AB37CRQ6_ACINO</name>
<evidence type="ECO:0000313" key="1">
    <source>
        <dbReference type="EMBL" id="QGA43113.1"/>
    </source>
</evidence>
<dbReference type="RefSeq" id="WP_153518284.1">
    <property type="nucleotide sequence ID" value="NZ_CP045560.1"/>
</dbReference>
<proteinExistence type="predicted"/>
<dbReference type="CDD" id="cd00267">
    <property type="entry name" value="ABC_ATPase"/>
    <property type="match status" value="1"/>
</dbReference>
<organism evidence="1 2">
    <name type="scientific">Acinetobacter nosocomialis</name>
    <dbReference type="NCBI Taxonomy" id="106654"/>
    <lineage>
        <taxon>Bacteria</taxon>
        <taxon>Pseudomonadati</taxon>
        <taxon>Pseudomonadota</taxon>
        <taxon>Gammaproteobacteria</taxon>
        <taxon>Moraxellales</taxon>
        <taxon>Moraxellaceae</taxon>
        <taxon>Acinetobacter</taxon>
        <taxon>Acinetobacter calcoaceticus/baumannii complex</taxon>
    </lineage>
</organism>
<dbReference type="Gene3D" id="3.40.50.300">
    <property type="entry name" value="P-loop containing nucleotide triphosphate hydrolases"/>
    <property type="match status" value="1"/>
</dbReference>
<dbReference type="EMBL" id="CP045560">
    <property type="protein sequence ID" value="QGA43113.1"/>
    <property type="molecule type" value="Genomic_DNA"/>
</dbReference>
<reference evidence="1 2" key="1">
    <citation type="journal article" date="2021" name="MSphere">
        <title>Complete Genome Sequencing of Acinetobacter baumannii AC1633 and Acinetobacter nosocomialis AC1530 Unveils a Large Multidrug-Resistant Plasmid Encoding the NDM-1 and OXA-58 Carbapenemases.</title>
        <authorList>
            <person name="Alattraqchi A.G."/>
            <person name="Mohd Rani F."/>
            <person name="A. Rahman N.I."/>
            <person name="Ismail S."/>
            <person name="Cleary D.W."/>
            <person name="Clarke S.C."/>
            <person name="Yeo C.C."/>
        </authorList>
    </citation>
    <scope>NUCLEOTIDE SEQUENCE [LARGE SCALE GENOMIC DNA]</scope>
    <source>
        <strain evidence="1 2">AC1530</strain>
    </source>
</reference>
<accession>A0AB37CRQ6</accession>
<dbReference type="SUPFAM" id="SSF52540">
    <property type="entry name" value="P-loop containing nucleoside triphosphate hydrolases"/>
    <property type="match status" value="1"/>
</dbReference>
<evidence type="ECO:0000313" key="2">
    <source>
        <dbReference type="Proteomes" id="UP000325778"/>
    </source>
</evidence>
<protein>
    <recommendedName>
        <fullName evidence="3">Protein CR006 P-loop domain-containing protein</fullName>
    </recommendedName>
</protein>
<dbReference type="AlphaFoldDB" id="A0AB37CRQ6"/>